<name>A0A5D4KDJ0_9BACI</name>
<evidence type="ECO:0000256" key="1">
    <source>
        <dbReference type="SAM" id="Phobius"/>
    </source>
</evidence>
<reference evidence="2 3" key="1">
    <citation type="submission" date="2019-08" db="EMBL/GenBank/DDBJ databases">
        <title>Bacillus genomes from the desert of Cuatro Cienegas, Coahuila.</title>
        <authorList>
            <person name="Olmedo-Alvarez G."/>
        </authorList>
    </citation>
    <scope>NUCLEOTIDE SEQUENCE [LARGE SCALE GENOMIC DNA]</scope>
    <source>
        <strain evidence="2 3">CH40_1T</strain>
    </source>
</reference>
<comment type="caution">
    <text evidence="2">The sequence shown here is derived from an EMBL/GenBank/DDBJ whole genome shotgun (WGS) entry which is preliminary data.</text>
</comment>
<dbReference type="Proteomes" id="UP000323317">
    <property type="component" value="Unassembled WGS sequence"/>
</dbReference>
<protein>
    <recommendedName>
        <fullName evidence="4">Peptidase</fullName>
    </recommendedName>
</protein>
<evidence type="ECO:0008006" key="4">
    <source>
        <dbReference type="Google" id="ProtNLM"/>
    </source>
</evidence>
<evidence type="ECO:0000313" key="2">
    <source>
        <dbReference type="EMBL" id="TYR74966.1"/>
    </source>
</evidence>
<feature type="transmembrane region" description="Helical" evidence="1">
    <location>
        <begin position="114"/>
        <end position="135"/>
    </location>
</feature>
<feature type="transmembrane region" description="Helical" evidence="1">
    <location>
        <begin position="244"/>
        <end position="262"/>
    </location>
</feature>
<feature type="transmembrane region" description="Helical" evidence="1">
    <location>
        <begin position="321"/>
        <end position="350"/>
    </location>
</feature>
<organism evidence="2 3">
    <name type="scientific">Rossellomorea vietnamensis</name>
    <dbReference type="NCBI Taxonomy" id="218284"/>
    <lineage>
        <taxon>Bacteria</taxon>
        <taxon>Bacillati</taxon>
        <taxon>Bacillota</taxon>
        <taxon>Bacilli</taxon>
        <taxon>Bacillales</taxon>
        <taxon>Bacillaceae</taxon>
        <taxon>Rossellomorea</taxon>
    </lineage>
</organism>
<dbReference type="AlphaFoldDB" id="A0A5D4KDJ0"/>
<proteinExistence type="predicted"/>
<dbReference type="RefSeq" id="WP_148947181.1">
    <property type="nucleotide sequence ID" value="NZ_VTEH01000009.1"/>
</dbReference>
<dbReference type="EMBL" id="VTEH01000009">
    <property type="protein sequence ID" value="TYR74966.1"/>
    <property type="molecule type" value="Genomic_DNA"/>
</dbReference>
<feature type="transmembrane region" description="Helical" evidence="1">
    <location>
        <begin position="217"/>
        <end position="238"/>
    </location>
</feature>
<gene>
    <name evidence="2" type="ORF">FZC79_12745</name>
</gene>
<feature type="transmembrane region" description="Helical" evidence="1">
    <location>
        <begin position="147"/>
        <end position="170"/>
    </location>
</feature>
<keyword evidence="1" id="KW-0812">Transmembrane</keyword>
<sequence>MNKQSIITLVPYDAKKDRKNFIVQNKMTHEYFEMPALAVSVIRLLSEGNSIKIVQEKLEDELRKENTSVMEFMEVLIEMNFIVKIDDEDIKISPAVEKVPAQFLWIPPMAGKVFFNRVSVIIYFFLFLLTIILFMKFPALIPVYQDLFLYDLNMVNILSVALISLPFVLIHEAGHILAIRSRNLPARLEIGTRLFFIVLQTDLSEAWQLSPKNRTTLYLAGICFDIAVLFTCLILQLFFYEMELITGVLRLISLTTILRLLYQVCFFMKTDLYYVLENLTGVYNLMENSKAYLINKMPWVQKHEEEEVYEGEEWLVKSYSLLYVFGTVIMFGLLAVYSIPQLIFIVNIMFMNIKQPVTAVEFWDGFFVLLPFLAFSSFLAVSWYKKFTSTKEPNENNAS</sequence>
<evidence type="ECO:0000313" key="3">
    <source>
        <dbReference type="Proteomes" id="UP000323317"/>
    </source>
</evidence>
<keyword evidence="1" id="KW-1133">Transmembrane helix</keyword>
<feature type="transmembrane region" description="Helical" evidence="1">
    <location>
        <begin position="362"/>
        <end position="384"/>
    </location>
</feature>
<keyword evidence="1" id="KW-0472">Membrane</keyword>
<accession>A0A5D4KDJ0</accession>